<gene>
    <name evidence="1" type="ORF">BILFYP9_03218</name>
</gene>
<evidence type="ECO:0000313" key="1">
    <source>
        <dbReference type="EMBL" id="VYT38506.1"/>
    </source>
</evidence>
<dbReference type="RefSeq" id="WP_138293258.1">
    <property type="nucleotide sequence ID" value="NZ_BAABZC010000004.1"/>
</dbReference>
<sequence length="149" mass="18142">MIYNKYEISIVSPFDREYLVAEIAKDDNFYAEINQENGYLEIQIYCNVNEVKHLELQRFCEVLYKTKLYLAPTNIKNIIIKNEFHIKEEVNEDKKWIHLYYRKKKVAICYLLRDSIELNIIVSSKRLTFPFDSFYNILMRIHERLRSFI</sequence>
<accession>A0A6N2WH45</accession>
<protein>
    <submittedName>
        <fullName evidence="1">Uncharacterized protein</fullName>
    </submittedName>
</protein>
<dbReference type="AlphaFoldDB" id="A0A6N2WH45"/>
<proteinExistence type="predicted"/>
<dbReference type="EMBL" id="CACRSU010000036">
    <property type="protein sequence ID" value="VYT38506.1"/>
    <property type="molecule type" value="Genomic_DNA"/>
</dbReference>
<name>A0A6N2WH45_9BACE</name>
<reference evidence="1" key="1">
    <citation type="submission" date="2019-11" db="EMBL/GenBank/DDBJ databases">
        <authorList>
            <person name="Feng L."/>
        </authorList>
    </citation>
    <scope>NUCLEOTIDE SEQUENCE</scope>
    <source>
        <strain evidence="1">BintestinalisLFYP9</strain>
    </source>
</reference>
<organism evidence="1">
    <name type="scientific">Bacteroides intestinalis</name>
    <dbReference type="NCBI Taxonomy" id="329854"/>
    <lineage>
        <taxon>Bacteria</taxon>
        <taxon>Pseudomonadati</taxon>
        <taxon>Bacteroidota</taxon>
        <taxon>Bacteroidia</taxon>
        <taxon>Bacteroidales</taxon>
        <taxon>Bacteroidaceae</taxon>
        <taxon>Bacteroides</taxon>
    </lineage>
</organism>